<protein>
    <recommendedName>
        <fullName evidence="6">IMD domain-containing protein</fullName>
    </recommendedName>
</protein>
<dbReference type="GO" id="GO:0015629">
    <property type="term" value="C:actin cytoskeleton"/>
    <property type="evidence" value="ECO:0007669"/>
    <property type="project" value="TreeGrafter"/>
</dbReference>
<keyword evidence="5" id="KW-1185">Reference proteome</keyword>
<evidence type="ECO:0000256" key="1">
    <source>
        <dbReference type="SAM" id="MobiDB-lite"/>
    </source>
</evidence>
<dbReference type="PROSITE" id="PS51082">
    <property type="entry name" value="WH2"/>
    <property type="match status" value="1"/>
</dbReference>
<dbReference type="Pfam" id="PF08397">
    <property type="entry name" value="IMD"/>
    <property type="match status" value="1"/>
</dbReference>
<dbReference type="Gene3D" id="1.20.1270.60">
    <property type="entry name" value="Arfaptin homology (AH) domain/BAR domain"/>
    <property type="match status" value="1"/>
</dbReference>
<dbReference type="PROSITE" id="PS51338">
    <property type="entry name" value="IMD"/>
    <property type="match status" value="1"/>
</dbReference>
<evidence type="ECO:0000259" key="2">
    <source>
        <dbReference type="PROSITE" id="PS51082"/>
    </source>
</evidence>
<feature type="region of interest" description="Disordered" evidence="1">
    <location>
        <begin position="392"/>
        <end position="427"/>
    </location>
</feature>
<feature type="domain" description="IMD" evidence="3">
    <location>
        <begin position="1"/>
        <end position="203"/>
    </location>
</feature>
<dbReference type="GO" id="GO:0003779">
    <property type="term" value="F:actin binding"/>
    <property type="evidence" value="ECO:0007669"/>
    <property type="project" value="InterPro"/>
</dbReference>
<dbReference type="PANTHER" id="PTHR15708">
    <property type="entry name" value="ACTIN BUNDLING/MISSING IN METASTASIS-RELATED"/>
    <property type="match status" value="1"/>
</dbReference>
<feature type="compositionally biased region" description="Polar residues" evidence="1">
    <location>
        <begin position="338"/>
        <end position="348"/>
    </location>
</feature>
<organism evidence="4 5">
    <name type="scientific">Ridgeia piscesae</name>
    <name type="common">Tubeworm</name>
    <dbReference type="NCBI Taxonomy" id="27915"/>
    <lineage>
        <taxon>Eukaryota</taxon>
        <taxon>Metazoa</taxon>
        <taxon>Spiralia</taxon>
        <taxon>Lophotrochozoa</taxon>
        <taxon>Annelida</taxon>
        <taxon>Polychaeta</taxon>
        <taxon>Sedentaria</taxon>
        <taxon>Canalipalpata</taxon>
        <taxon>Sabellida</taxon>
        <taxon>Siboglinidae</taxon>
        <taxon>Ridgeia</taxon>
    </lineage>
</organism>
<dbReference type="InterPro" id="IPR013606">
    <property type="entry name" value="I-BAR_dom"/>
</dbReference>
<sequence length="829" mass="91047">MVNSGATKEVGLALTRLCIRHRSIEGKLKTFTSSIMDTLVGPLQEKMEEWKKTVVQLDKDHAKEYKRSRQEIKRATSDTVRLQKKLKKGITSSTHSKCGFDLKVEAMHTCMPAVWSQLLQDVNEKFLNLESTEKTAVRTALVEERSRYCHFMSCLKPVIDSEIEMLADISHLQEIIDQLCMHTGDPNILPPASEQVILDATGVDRLAWSFQTPPSSPSSLGSRKSSMCSISSANSSSSGSMHLHHSPAHHFRHKGTTQLSEWLCLLCWQQLLPGTIRLSSISSQDSGFTSQDTLFLKPATPPPHMRKNSLQECGSCTSSSSGTGTDTNITPPSPPFPAQSSTSASTWDNWPDPPRITHPESLSVVERPHTISTAYETYHTHSRPALTAQTFERPDSQTAPCTPSPYAVPFALATDSKPPVGPKPRGRPVAPPVVPDFNMGNNDQIVPQPIYMNADELTASTDQRLERTERSYSMPGQNTELGDEADLEWQGCHREGQVTDLSPVTASRWLLDIRLLVFSFTVSFILSTDSQLCPSHSPPAPGVIRQATLQSPHKSVELEQAIVELDASTVALELQYDQRSGYGSPAHGSYNQFPEDIPDFSTDFHSKFSTMPRNWAVHHAYHMPVTDHRPSSYAGIPVVQSGVATIRRSNTVNTPRPAPPVRRNSSITGMSAAAATHRRAHGPIPENVAVTTQTQHRRTVSDISCHFSVNSDDDHDDCDDLPLPPPPPELMADLMCNNVNDTISSRPQVGRVSVAHANVINCLNQKFIAAKKQPASDTRNGDMSPASLPGSNDVTPTENGPQGALLSQIHNGVKLRRAITNDRSKPKFA</sequence>
<feature type="region of interest" description="Disordered" evidence="1">
    <location>
        <begin position="213"/>
        <end position="233"/>
    </location>
</feature>
<dbReference type="InterPro" id="IPR003124">
    <property type="entry name" value="WH2_dom"/>
</dbReference>
<comment type="caution">
    <text evidence="4">The sequence shown here is derived from an EMBL/GenBank/DDBJ whole genome shotgun (WGS) entry which is preliminary data.</text>
</comment>
<feature type="domain" description="WH2" evidence="2">
    <location>
        <begin position="801"/>
        <end position="818"/>
    </location>
</feature>
<evidence type="ECO:0000259" key="3">
    <source>
        <dbReference type="PROSITE" id="PS51338"/>
    </source>
</evidence>
<feature type="compositionally biased region" description="Low complexity" evidence="1">
    <location>
        <begin position="313"/>
        <end position="325"/>
    </location>
</feature>
<dbReference type="InterPro" id="IPR027267">
    <property type="entry name" value="AH/BAR_dom_sf"/>
</dbReference>
<feature type="region of interest" description="Disordered" evidence="1">
    <location>
        <begin position="292"/>
        <end position="365"/>
    </location>
</feature>
<proteinExistence type="predicted"/>
<accession>A0AAD9P7W4</accession>
<dbReference type="Pfam" id="PF02205">
    <property type="entry name" value="WH2"/>
    <property type="match status" value="1"/>
</dbReference>
<dbReference type="InterPro" id="IPR030127">
    <property type="entry name" value="MTSS1/MTSS2"/>
</dbReference>
<dbReference type="PANTHER" id="PTHR15708:SF4">
    <property type="entry name" value="FI21477P1-RELATED"/>
    <property type="match status" value="1"/>
</dbReference>
<gene>
    <name evidence="4" type="ORF">NP493_96g08019</name>
</gene>
<evidence type="ECO:0000313" key="4">
    <source>
        <dbReference type="EMBL" id="KAK2189813.1"/>
    </source>
</evidence>
<evidence type="ECO:0000313" key="5">
    <source>
        <dbReference type="Proteomes" id="UP001209878"/>
    </source>
</evidence>
<evidence type="ECO:0008006" key="6">
    <source>
        <dbReference type="Google" id="ProtNLM"/>
    </source>
</evidence>
<dbReference type="GO" id="GO:0007009">
    <property type="term" value="P:plasma membrane organization"/>
    <property type="evidence" value="ECO:0007669"/>
    <property type="project" value="InterPro"/>
</dbReference>
<dbReference type="GO" id="GO:0005543">
    <property type="term" value="F:phospholipid binding"/>
    <property type="evidence" value="ECO:0007669"/>
    <property type="project" value="TreeGrafter"/>
</dbReference>
<dbReference type="AlphaFoldDB" id="A0AAD9P7W4"/>
<dbReference type="GO" id="GO:0009898">
    <property type="term" value="C:cytoplasmic side of plasma membrane"/>
    <property type="evidence" value="ECO:0007669"/>
    <property type="project" value="TreeGrafter"/>
</dbReference>
<dbReference type="EMBL" id="JAODUO010000096">
    <property type="protein sequence ID" value="KAK2189813.1"/>
    <property type="molecule type" value="Genomic_DNA"/>
</dbReference>
<dbReference type="SUPFAM" id="SSF103657">
    <property type="entry name" value="BAR/IMD domain-like"/>
    <property type="match status" value="1"/>
</dbReference>
<dbReference type="GO" id="GO:0030031">
    <property type="term" value="P:cell projection assembly"/>
    <property type="evidence" value="ECO:0007669"/>
    <property type="project" value="TreeGrafter"/>
</dbReference>
<name>A0AAD9P7W4_RIDPI</name>
<feature type="region of interest" description="Disordered" evidence="1">
    <location>
        <begin position="772"/>
        <end position="811"/>
    </location>
</feature>
<feature type="compositionally biased region" description="Polar residues" evidence="1">
    <location>
        <begin position="789"/>
        <end position="800"/>
    </location>
</feature>
<feature type="compositionally biased region" description="Low complexity" evidence="1">
    <location>
        <begin position="217"/>
        <end position="233"/>
    </location>
</feature>
<dbReference type="Proteomes" id="UP001209878">
    <property type="component" value="Unassembled WGS sequence"/>
</dbReference>
<reference evidence="4" key="1">
    <citation type="journal article" date="2023" name="Mol. Biol. Evol.">
        <title>Third-Generation Sequencing Reveals the Adaptive Role of the Epigenome in Three Deep-Sea Polychaetes.</title>
        <authorList>
            <person name="Perez M."/>
            <person name="Aroh O."/>
            <person name="Sun Y."/>
            <person name="Lan Y."/>
            <person name="Juniper S.K."/>
            <person name="Young C.R."/>
            <person name="Angers B."/>
            <person name="Qian P.Y."/>
        </authorList>
    </citation>
    <scope>NUCLEOTIDE SEQUENCE</scope>
    <source>
        <strain evidence="4">R07B-5</strain>
    </source>
</reference>